<dbReference type="GO" id="GO:0009116">
    <property type="term" value="P:nucleoside metabolic process"/>
    <property type="evidence" value="ECO:0007669"/>
    <property type="project" value="InterPro"/>
</dbReference>
<gene>
    <name evidence="1" type="ORF">EG328_011516</name>
</gene>
<reference evidence="1 2" key="1">
    <citation type="submission" date="2018-12" db="EMBL/GenBank/DDBJ databases">
        <title>Venturia inaequalis Genome Resource.</title>
        <authorList>
            <person name="Lichtner F.J."/>
        </authorList>
    </citation>
    <scope>NUCLEOTIDE SEQUENCE [LARGE SCALE GENOMIC DNA]</scope>
    <source>
        <strain evidence="1 2">120213</strain>
    </source>
</reference>
<name>A0A8H3U4V6_VENIN</name>
<evidence type="ECO:0008006" key="3">
    <source>
        <dbReference type="Google" id="ProtNLM"/>
    </source>
</evidence>
<dbReference type="EMBL" id="WNWS01000868">
    <property type="protein sequence ID" value="KAE9963290.1"/>
    <property type="molecule type" value="Genomic_DNA"/>
</dbReference>
<dbReference type="InterPro" id="IPR035994">
    <property type="entry name" value="Nucleoside_phosphorylase_sf"/>
</dbReference>
<protein>
    <recommendedName>
        <fullName evidence="3">Nucleoside phosphorylase domain-containing protein</fullName>
    </recommendedName>
</protein>
<sequence>MGTSLPRYLEMKMHQALRERCYDRIVVTGAYARTAPLEEVFQGEKTDKDFNWQRPTALLVGKELHIRCFPGNDHVVRKFNDRLVAFVGCRPSFWGDIAGEIVHYLAASKRISEVLYFGKLGSVKKGIRPNNYLATGSSSYVSGQLVMWQNALEPSVNLVAPEHTIFGTHITLGSVLHETRDWLGELPASVDFVDPEIGMMAQAAVRSGIGVSYLHIISDNVAEKYHEDLSNERKKSVLVGRSSLYEVVQDVL</sequence>
<comment type="caution">
    <text evidence="1">The sequence shown here is derived from an EMBL/GenBank/DDBJ whole genome shotgun (WGS) entry which is preliminary data.</text>
</comment>
<dbReference type="Proteomes" id="UP000447873">
    <property type="component" value="Unassembled WGS sequence"/>
</dbReference>
<organism evidence="1 2">
    <name type="scientific">Venturia inaequalis</name>
    <name type="common">Apple scab fungus</name>
    <dbReference type="NCBI Taxonomy" id="5025"/>
    <lineage>
        <taxon>Eukaryota</taxon>
        <taxon>Fungi</taxon>
        <taxon>Dikarya</taxon>
        <taxon>Ascomycota</taxon>
        <taxon>Pezizomycotina</taxon>
        <taxon>Dothideomycetes</taxon>
        <taxon>Pleosporomycetidae</taxon>
        <taxon>Venturiales</taxon>
        <taxon>Venturiaceae</taxon>
        <taxon>Venturia</taxon>
    </lineage>
</organism>
<dbReference type="GO" id="GO:0003824">
    <property type="term" value="F:catalytic activity"/>
    <property type="evidence" value="ECO:0007669"/>
    <property type="project" value="InterPro"/>
</dbReference>
<proteinExistence type="predicted"/>
<evidence type="ECO:0000313" key="1">
    <source>
        <dbReference type="EMBL" id="KAE9963290.1"/>
    </source>
</evidence>
<dbReference type="AlphaFoldDB" id="A0A8H3U4V6"/>
<dbReference type="SUPFAM" id="SSF53167">
    <property type="entry name" value="Purine and uridine phosphorylases"/>
    <property type="match status" value="1"/>
</dbReference>
<evidence type="ECO:0000313" key="2">
    <source>
        <dbReference type="Proteomes" id="UP000447873"/>
    </source>
</evidence>
<accession>A0A8H3U4V6</accession>